<evidence type="ECO:0000313" key="2">
    <source>
        <dbReference type="EMBL" id="CUV53956.1"/>
    </source>
</evidence>
<dbReference type="AlphaFoldDB" id="A0A0S4WQV9"/>
<protein>
    <submittedName>
        <fullName evidence="2">Uncharacterized protein</fullName>
    </submittedName>
</protein>
<evidence type="ECO:0000256" key="1">
    <source>
        <dbReference type="SAM" id="MobiDB-lite"/>
    </source>
</evidence>
<name>A0A0S4WQV9_RALSL</name>
<gene>
    <name evidence="2" type="ORF">RUN215_v1_200011</name>
</gene>
<feature type="compositionally biased region" description="Polar residues" evidence="1">
    <location>
        <begin position="90"/>
        <end position="104"/>
    </location>
</feature>
<dbReference type="EMBL" id="LN899820">
    <property type="protein sequence ID" value="CUV53956.1"/>
    <property type="molecule type" value="Genomic_DNA"/>
</dbReference>
<accession>A0A0S4WQV9</accession>
<reference evidence="2" key="1">
    <citation type="submission" date="2015-10" db="EMBL/GenBank/DDBJ databases">
        <authorList>
            <person name="Gilbert D.G."/>
        </authorList>
    </citation>
    <scope>NUCLEOTIDE SEQUENCE</scope>
    <source>
        <strain evidence="2">Phyl III-seqv23</strain>
    </source>
</reference>
<feature type="region of interest" description="Disordered" evidence="1">
    <location>
        <begin position="90"/>
        <end position="121"/>
    </location>
</feature>
<organism evidence="2">
    <name type="scientific">Ralstonia solanacearum</name>
    <name type="common">Pseudomonas solanacearum</name>
    <dbReference type="NCBI Taxonomy" id="305"/>
    <lineage>
        <taxon>Bacteria</taxon>
        <taxon>Pseudomonadati</taxon>
        <taxon>Pseudomonadota</taxon>
        <taxon>Betaproteobacteria</taxon>
        <taxon>Burkholderiales</taxon>
        <taxon>Burkholderiaceae</taxon>
        <taxon>Ralstonia</taxon>
        <taxon>Ralstonia solanacearum species complex</taxon>
    </lineage>
</organism>
<proteinExistence type="predicted"/>
<sequence>MAKPPKQKLFKQANVSDEVVTRVSARIDDDLYLFLKRAYKIQGVTMEERINTLLKKEAEYILKQKWYIDYQTKKPRGIFDQIAEMKLQSKSGVMPTSQSDTGMDSSDFDMGDLNDGNHDLS</sequence>